<reference evidence="3" key="3">
    <citation type="submission" date="2025-09" db="UniProtKB">
        <authorList>
            <consortium name="Ensembl"/>
        </authorList>
    </citation>
    <scope>IDENTIFICATION</scope>
</reference>
<name>A0A452H5F1_9SAUR</name>
<keyword evidence="4" id="KW-1185">Reference proteome</keyword>
<feature type="compositionally biased region" description="Polar residues" evidence="1">
    <location>
        <begin position="1"/>
        <end position="17"/>
    </location>
</feature>
<evidence type="ECO:0000313" key="3">
    <source>
        <dbReference type="Ensembl" id="ENSGAGP00000009908.1"/>
    </source>
</evidence>
<dbReference type="Proteomes" id="UP000291020">
    <property type="component" value="Unassembled WGS sequence"/>
</dbReference>
<reference evidence="4" key="1">
    <citation type="journal article" date="2017" name="PLoS ONE">
        <title>The Agassiz's desert tortoise genome provides a resource for the conservation of a threatened species.</title>
        <authorList>
            <person name="Tollis M."/>
            <person name="DeNardo D.F."/>
            <person name="Cornelius J.A."/>
            <person name="Dolby G.A."/>
            <person name="Edwards T."/>
            <person name="Henen B.T."/>
            <person name="Karl A.E."/>
            <person name="Murphy R.W."/>
            <person name="Kusumi K."/>
        </authorList>
    </citation>
    <scope>NUCLEOTIDE SEQUENCE [LARGE SCALE GENOMIC DNA]</scope>
</reference>
<proteinExistence type="predicted"/>
<feature type="region of interest" description="Disordered" evidence="1">
    <location>
        <begin position="1"/>
        <end position="98"/>
    </location>
</feature>
<reference evidence="3" key="2">
    <citation type="submission" date="2025-08" db="UniProtKB">
        <authorList>
            <consortium name="Ensembl"/>
        </authorList>
    </citation>
    <scope>IDENTIFICATION</scope>
</reference>
<organism evidence="3 4">
    <name type="scientific">Gopherus agassizii</name>
    <name type="common">Agassiz's desert tortoise</name>
    <dbReference type="NCBI Taxonomy" id="38772"/>
    <lineage>
        <taxon>Eukaryota</taxon>
        <taxon>Metazoa</taxon>
        <taxon>Chordata</taxon>
        <taxon>Craniata</taxon>
        <taxon>Vertebrata</taxon>
        <taxon>Euteleostomi</taxon>
        <taxon>Archelosauria</taxon>
        <taxon>Testudinata</taxon>
        <taxon>Testudines</taxon>
        <taxon>Cryptodira</taxon>
        <taxon>Durocryptodira</taxon>
        <taxon>Testudinoidea</taxon>
        <taxon>Testudinidae</taxon>
        <taxon>Gopherus</taxon>
    </lineage>
</organism>
<sequence>IDSGQTYLKNKTSTNFPLSALRSHGPGAGPQRPPSHCRVRVTSRRGGREAASLSETGPASPLPGPASLALGASGDGACARRGRAPSGGASLKVGPARLGRAPSGGWTTVLLLLLLILLYLQCK</sequence>
<evidence type="ECO:0000256" key="2">
    <source>
        <dbReference type="SAM" id="Phobius"/>
    </source>
</evidence>
<dbReference type="Ensembl" id="ENSGAGT00000011380.1">
    <property type="protein sequence ID" value="ENSGAGP00000009908.1"/>
    <property type="gene ID" value="ENSGAGG00000007795.1"/>
</dbReference>
<dbReference type="AlphaFoldDB" id="A0A452H5F1"/>
<keyword evidence="2" id="KW-0472">Membrane</keyword>
<accession>A0A452H5F1</accession>
<feature type="compositionally biased region" description="Basic residues" evidence="1">
    <location>
        <begin position="35"/>
        <end position="45"/>
    </location>
</feature>
<feature type="transmembrane region" description="Helical" evidence="2">
    <location>
        <begin position="103"/>
        <end position="120"/>
    </location>
</feature>
<keyword evidence="2" id="KW-1133">Transmembrane helix</keyword>
<protein>
    <submittedName>
        <fullName evidence="3">Uncharacterized protein</fullName>
    </submittedName>
</protein>
<evidence type="ECO:0000256" key="1">
    <source>
        <dbReference type="SAM" id="MobiDB-lite"/>
    </source>
</evidence>
<evidence type="ECO:0000313" key="4">
    <source>
        <dbReference type="Proteomes" id="UP000291020"/>
    </source>
</evidence>
<keyword evidence="2" id="KW-0812">Transmembrane</keyword>